<evidence type="ECO:0000256" key="3">
    <source>
        <dbReference type="PROSITE-ProRule" id="PRU00261"/>
    </source>
</evidence>
<dbReference type="AlphaFoldDB" id="A0A4Q4NM54"/>
<evidence type="ECO:0000256" key="4">
    <source>
        <dbReference type="SAM" id="SignalP"/>
    </source>
</evidence>
<dbReference type="GO" id="GO:0008061">
    <property type="term" value="F:chitin binding"/>
    <property type="evidence" value="ECO:0007669"/>
    <property type="project" value="UniProtKB-UniRule"/>
</dbReference>
<dbReference type="SUPFAM" id="SSF57016">
    <property type="entry name" value="Plant lectins/antimicrobial peptides"/>
    <property type="match status" value="1"/>
</dbReference>
<feature type="disulfide bond" evidence="3">
    <location>
        <begin position="143"/>
        <end position="147"/>
    </location>
</feature>
<dbReference type="EMBL" id="PDXD01000005">
    <property type="protein sequence ID" value="RYN79642.1"/>
    <property type="molecule type" value="Genomic_DNA"/>
</dbReference>
<sequence>MYASLKLLCLSIFLCTVSLAECAIQATRLDGGNALPNPARIGRAQILPPPITPNTKTELWQRAEKGRCAEGEPCNGGECCNGKTGWCGSGSDFCGKDVCISNCDHKSECGAGAAVPGTTCPLKVCCSGSGYCGVKADYCDDTCQSNCEQPGSSEPNRGDIRKLVIGVEFDDKKLLQKNDR</sequence>
<evidence type="ECO:0000313" key="6">
    <source>
        <dbReference type="EMBL" id="RYN79642.1"/>
    </source>
</evidence>
<keyword evidence="2 3" id="KW-1015">Disulfide bond</keyword>
<organism evidence="6 7">
    <name type="scientific">Alternaria alternata</name>
    <name type="common">Alternaria rot fungus</name>
    <name type="synonym">Torula alternata</name>
    <dbReference type="NCBI Taxonomy" id="5599"/>
    <lineage>
        <taxon>Eukaryota</taxon>
        <taxon>Fungi</taxon>
        <taxon>Dikarya</taxon>
        <taxon>Ascomycota</taxon>
        <taxon>Pezizomycotina</taxon>
        <taxon>Dothideomycetes</taxon>
        <taxon>Pleosporomycetidae</taxon>
        <taxon>Pleosporales</taxon>
        <taxon>Pleosporineae</taxon>
        <taxon>Pleosporaceae</taxon>
        <taxon>Alternaria</taxon>
        <taxon>Alternaria sect. Alternaria</taxon>
        <taxon>Alternaria alternata complex</taxon>
    </lineage>
</organism>
<feature type="disulfide bond" evidence="3">
    <location>
        <begin position="125"/>
        <end position="139"/>
    </location>
</feature>
<dbReference type="SMART" id="SM00270">
    <property type="entry name" value="ChtBD1"/>
    <property type="match status" value="2"/>
</dbReference>
<comment type="caution">
    <text evidence="6">The sequence shown here is derived from an EMBL/GenBank/DDBJ whole genome shotgun (WGS) entry which is preliminary data.</text>
</comment>
<dbReference type="PANTHER" id="PTHR47849:SF7">
    <property type="entry name" value="CHITIN-BINDING TYPE-1 DOMAIN-CONTAINING PROTEIN"/>
    <property type="match status" value="1"/>
</dbReference>
<keyword evidence="4" id="KW-0732">Signal</keyword>
<feature type="signal peptide" evidence="4">
    <location>
        <begin position="1"/>
        <end position="22"/>
    </location>
</feature>
<protein>
    <recommendedName>
        <fullName evidence="5">Chitin-binding type-1 domain-containing protein</fullName>
    </recommendedName>
</protein>
<dbReference type="Pfam" id="PF00187">
    <property type="entry name" value="Chitin_bind_1"/>
    <property type="match status" value="1"/>
</dbReference>
<dbReference type="InterPro" id="IPR036861">
    <property type="entry name" value="Endochitinase-like_sf"/>
</dbReference>
<dbReference type="InterPro" id="IPR001002">
    <property type="entry name" value="Chitin-bd_1"/>
</dbReference>
<accession>A0A4Q4NM54</accession>
<dbReference type="PANTHER" id="PTHR47849">
    <property type="entry name" value="CHITIN-BINDING LECTIN 1"/>
    <property type="match status" value="1"/>
</dbReference>
<evidence type="ECO:0000259" key="5">
    <source>
        <dbReference type="PROSITE" id="PS50941"/>
    </source>
</evidence>
<evidence type="ECO:0000313" key="7">
    <source>
        <dbReference type="Proteomes" id="UP000291422"/>
    </source>
</evidence>
<dbReference type="InterPro" id="IPR018371">
    <property type="entry name" value="Chitin-binding_1_CS"/>
</dbReference>
<feature type="domain" description="Chitin-binding type-1" evidence="5">
    <location>
        <begin position="106"/>
        <end position="149"/>
    </location>
</feature>
<name>A0A4Q4NM54_ALTAL</name>
<gene>
    <name evidence="6" type="ORF">AA0117_g3555</name>
</gene>
<keyword evidence="1 3" id="KW-0147">Chitin-binding</keyword>
<dbReference type="Proteomes" id="UP000291422">
    <property type="component" value="Unassembled WGS sequence"/>
</dbReference>
<proteinExistence type="predicted"/>
<dbReference type="CDD" id="cd00035">
    <property type="entry name" value="ChtBD1"/>
    <property type="match status" value="1"/>
</dbReference>
<feature type="chain" id="PRO_5020620179" description="Chitin-binding type-1 domain-containing protein" evidence="4">
    <location>
        <begin position="23"/>
        <end position="180"/>
    </location>
</feature>
<dbReference type="PROSITE" id="PS00026">
    <property type="entry name" value="CHIT_BIND_I_1"/>
    <property type="match status" value="1"/>
</dbReference>
<comment type="caution">
    <text evidence="3">Lacks conserved residue(s) required for the propagation of feature annotation.</text>
</comment>
<feature type="disulfide bond" evidence="3">
    <location>
        <begin position="120"/>
        <end position="132"/>
    </location>
</feature>
<dbReference type="Gene3D" id="3.30.60.10">
    <property type="entry name" value="Endochitinase-like"/>
    <property type="match status" value="2"/>
</dbReference>
<dbReference type="VEuPathDB" id="FungiDB:CC77DRAFT_1083497"/>
<reference evidence="7" key="1">
    <citation type="journal article" date="2019" name="bioRxiv">
        <title>Genomics, evolutionary history and diagnostics of the Alternaria alternata species group including apple and Asian pear pathotypes.</title>
        <authorList>
            <person name="Armitage A.D."/>
            <person name="Cockerton H.M."/>
            <person name="Sreenivasaprasad S."/>
            <person name="Woodhall J.W."/>
            <person name="Lane C.R."/>
            <person name="Harrison R.J."/>
            <person name="Clarkson J.P."/>
        </authorList>
    </citation>
    <scope>NUCLEOTIDE SEQUENCE [LARGE SCALE GENOMIC DNA]</scope>
    <source>
        <strain evidence="7">FERA 1177</strain>
    </source>
</reference>
<evidence type="ECO:0000256" key="2">
    <source>
        <dbReference type="ARBA" id="ARBA00023157"/>
    </source>
</evidence>
<dbReference type="PROSITE" id="PS50941">
    <property type="entry name" value="CHIT_BIND_I_2"/>
    <property type="match status" value="1"/>
</dbReference>
<evidence type="ECO:0000256" key="1">
    <source>
        <dbReference type="ARBA" id="ARBA00022669"/>
    </source>
</evidence>